<evidence type="ECO:0000313" key="3">
    <source>
        <dbReference type="Proteomes" id="UP000053424"/>
    </source>
</evidence>
<feature type="compositionally biased region" description="Polar residues" evidence="1">
    <location>
        <begin position="326"/>
        <end position="336"/>
    </location>
</feature>
<dbReference type="HOGENOM" id="CLU_748140_0_0_1"/>
<feature type="compositionally biased region" description="Low complexity" evidence="1">
    <location>
        <begin position="351"/>
        <end position="363"/>
    </location>
</feature>
<feature type="compositionally biased region" description="Polar residues" evidence="1">
    <location>
        <begin position="264"/>
        <end position="282"/>
    </location>
</feature>
<reference evidence="3" key="2">
    <citation type="submission" date="2015-01" db="EMBL/GenBank/DDBJ databases">
        <title>Evolutionary Origins and Diversification of the Mycorrhizal Mutualists.</title>
        <authorList>
            <consortium name="DOE Joint Genome Institute"/>
            <consortium name="Mycorrhizal Genomics Consortium"/>
            <person name="Kohler A."/>
            <person name="Kuo A."/>
            <person name="Nagy L.G."/>
            <person name="Floudas D."/>
            <person name="Copeland A."/>
            <person name="Barry K.W."/>
            <person name="Cichocki N."/>
            <person name="Veneault-Fourrey C."/>
            <person name="LaButti K."/>
            <person name="Lindquist E.A."/>
            <person name="Lipzen A."/>
            <person name="Lundell T."/>
            <person name="Morin E."/>
            <person name="Murat C."/>
            <person name="Riley R."/>
            <person name="Ohm R."/>
            <person name="Sun H."/>
            <person name="Tunlid A."/>
            <person name="Henrissat B."/>
            <person name="Grigoriev I.V."/>
            <person name="Hibbett D.S."/>
            <person name="Martin F."/>
        </authorList>
    </citation>
    <scope>NUCLEOTIDE SEQUENCE [LARGE SCALE GENOMIC DNA]</scope>
    <source>
        <strain evidence="3">h7</strain>
    </source>
</reference>
<feature type="region of interest" description="Disordered" evidence="1">
    <location>
        <begin position="95"/>
        <end position="133"/>
    </location>
</feature>
<dbReference type="Proteomes" id="UP000053424">
    <property type="component" value="Unassembled WGS sequence"/>
</dbReference>
<dbReference type="EMBL" id="KN831771">
    <property type="protein sequence ID" value="KIM46410.1"/>
    <property type="molecule type" value="Genomic_DNA"/>
</dbReference>
<feature type="compositionally biased region" description="Basic and acidic residues" evidence="1">
    <location>
        <begin position="337"/>
        <end position="347"/>
    </location>
</feature>
<feature type="region of interest" description="Disordered" evidence="1">
    <location>
        <begin position="174"/>
        <end position="370"/>
    </location>
</feature>
<sequence>MEAISITTPTNPTSNVAAALASTSTNTAKPLSRANAAIISKKPQSRVKDKQPSTADLKKFGVKVRDFAYEKTLPPVRTVHLHRQVLPGVVRQSIARQKTEEDASQSQQSQSQPRTVDRTPTEPSLTPVPPKRAGGLFDLELELEESDDENTTLSQRPSTREFPSAQIPQILFESQESQPRADTPVLTSNDSWNWNSSDIPRSRYNEPSQAPIPQMLSNSQPSIPLIEDNQPTSPTSQKSLPYIQSSPLTPAPSSPIHALPPTNVPHSMPSNGAHTPSSTSRTHQTDLRLPTTPKVISPRYHLRKRPAPPLVAPKPSKRPKKHVSPENCSVPVSSKSMDSRNRPHEETGSPSSRTLRQRSTTSTRGKRKRA</sequence>
<keyword evidence="3" id="KW-1185">Reference proteome</keyword>
<evidence type="ECO:0000313" key="2">
    <source>
        <dbReference type="EMBL" id="KIM46410.1"/>
    </source>
</evidence>
<organism evidence="2 3">
    <name type="scientific">Hebeloma cylindrosporum</name>
    <dbReference type="NCBI Taxonomy" id="76867"/>
    <lineage>
        <taxon>Eukaryota</taxon>
        <taxon>Fungi</taxon>
        <taxon>Dikarya</taxon>
        <taxon>Basidiomycota</taxon>
        <taxon>Agaricomycotina</taxon>
        <taxon>Agaricomycetes</taxon>
        <taxon>Agaricomycetidae</taxon>
        <taxon>Agaricales</taxon>
        <taxon>Agaricineae</taxon>
        <taxon>Hymenogastraceae</taxon>
        <taxon>Hebeloma</taxon>
    </lineage>
</organism>
<dbReference type="AlphaFoldDB" id="A0A0C3CC94"/>
<reference evidence="2 3" key="1">
    <citation type="submission" date="2014-04" db="EMBL/GenBank/DDBJ databases">
        <authorList>
            <consortium name="DOE Joint Genome Institute"/>
            <person name="Kuo A."/>
            <person name="Gay G."/>
            <person name="Dore J."/>
            <person name="Kohler A."/>
            <person name="Nagy L.G."/>
            <person name="Floudas D."/>
            <person name="Copeland A."/>
            <person name="Barry K.W."/>
            <person name="Cichocki N."/>
            <person name="Veneault-Fourrey C."/>
            <person name="LaButti K."/>
            <person name="Lindquist E.A."/>
            <person name="Lipzen A."/>
            <person name="Lundell T."/>
            <person name="Morin E."/>
            <person name="Murat C."/>
            <person name="Sun H."/>
            <person name="Tunlid A."/>
            <person name="Henrissat B."/>
            <person name="Grigoriev I.V."/>
            <person name="Hibbett D.S."/>
            <person name="Martin F."/>
            <person name="Nordberg H.P."/>
            <person name="Cantor M.N."/>
            <person name="Hua S.X."/>
        </authorList>
    </citation>
    <scope>NUCLEOTIDE SEQUENCE [LARGE SCALE GENOMIC DNA]</scope>
    <source>
        <strain evidence="3">h7</strain>
    </source>
</reference>
<proteinExistence type="predicted"/>
<feature type="compositionally biased region" description="Low complexity" evidence="1">
    <location>
        <begin position="188"/>
        <end position="198"/>
    </location>
</feature>
<feature type="compositionally biased region" description="Polar residues" evidence="1">
    <location>
        <begin position="229"/>
        <end position="248"/>
    </location>
</feature>
<gene>
    <name evidence="2" type="ORF">M413DRAFT_441504</name>
</gene>
<dbReference type="OrthoDB" id="3232876at2759"/>
<evidence type="ECO:0000256" key="1">
    <source>
        <dbReference type="SAM" id="MobiDB-lite"/>
    </source>
</evidence>
<name>A0A0C3CC94_HEBCY</name>
<protein>
    <submittedName>
        <fullName evidence="2">Uncharacterized protein</fullName>
    </submittedName>
</protein>
<accession>A0A0C3CC94</accession>